<feature type="compositionally biased region" description="Low complexity" evidence="1">
    <location>
        <begin position="161"/>
        <end position="183"/>
    </location>
</feature>
<comment type="caution">
    <text evidence="2">The sequence shown here is derived from an EMBL/GenBank/DDBJ whole genome shotgun (WGS) entry which is preliminary data.</text>
</comment>
<evidence type="ECO:0000313" key="2">
    <source>
        <dbReference type="EMBL" id="MBB6396989.1"/>
    </source>
</evidence>
<evidence type="ECO:0000313" key="3">
    <source>
        <dbReference type="Proteomes" id="UP000546324"/>
    </source>
</evidence>
<feature type="region of interest" description="Disordered" evidence="1">
    <location>
        <begin position="145"/>
        <end position="183"/>
    </location>
</feature>
<dbReference type="EMBL" id="JACHMQ010000001">
    <property type="protein sequence ID" value="MBB6396989.1"/>
    <property type="molecule type" value="Genomic_DNA"/>
</dbReference>
<keyword evidence="3" id="KW-1185">Reference proteome</keyword>
<protein>
    <submittedName>
        <fullName evidence="2">Uncharacterized protein</fullName>
    </submittedName>
</protein>
<accession>A0A7X0G0J6</accession>
<evidence type="ECO:0000256" key="1">
    <source>
        <dbReference type="SAM" id="MobiDB-lite"/>
    </source>
</evidence>
<gene>
    <name evidence="2" type="ORF">BKA00_003903</name>
</gene>
<organism evidence="2 3">
    <name type="scientific">Actinomadura coerulea</name>
    <dbReference type="NCBI Taxonomy" id="46159"/>
    <lineage>
        <taxon>Bacteria</taxon>
        <taxon>Bacillati</taxon>
        <taxon>Actinomycetota</taxon>
        <taxon>Actinomycetes</taxon>
        <taxon>Streptosporangiales</taxon>
        <taxon>Thermomonosporaceae</taxon>
        <taxon>Actinomadura</taxon>
    </lineage>
</organism>
<reference evidence="2 3" key="1">
    <citation type="submission" date="2020-08" db="EMBL/GenBank/DDBJ databases">
        <title>Sequencing the genomes of 1000 actinobacteria strains.</title>
        <authorList>
            <person name="Klenk H.-P."/>
        </authorList>
    </citation>
    <scope>NUCLEOTIDE SEQUENCE [LARGE SCALE GENOMIC DNA]</scope>
    <source>
        <strain evidence="2 3">DSM 43675</strain>
    </source>
</reference>
<proteinExistence type="predicted"/>
<dbReference type="AlphaFoldDB" id="A0A7X0G0J6"/>
<name>A0A7X0G0J6_9ACTN</name>
<sequence length="183" mass="20174">MPDQDGRVHAAVPSVSTVVPRIKDLRVHSYAIPPAHLRVRDGRPLVSPERLFLELAAGLPRMDLIIAGDHMLRHRLTSRSRLTGFLHDCHRRRGVGRAKLALPDLDDRSDSPPETRLRMLIVDAGLPRPVVNRDIVTERGVWLARPSDKGNTPQLNGAPQRGRSAWSGGASSEAAFARGCDRT</sequence>
<dbReference type="Proteomes" id="UP000546324">
    <property type="component" value="Unassembled WGS sequence"/>
</dbReference>